<evidence type="ECO:0000259" key="5">
    <source>
        <dbReference type="PROSITE" id="PS51005"/>
    </source>
</evidence>
<dbReference type="STRING" id="3988.B9SUT7"/>
<dbReference type="SUPFAM" id="SSF101941">
    <property type="entry name" value="NAC domain"/>
    <property type="match status" value="1"/>
</dbReference>
<protein>
    <recommendedName>
        <fullName evidence="5">NAC domain-containing protein</fullName>
    </recommendedName>
</protein>
<keyword evidence="7" id="KW-1185">Reference proteome</keyword>
<evidence type="ECO:0000256" key="1">
    <source>
        <dbReference type="ARBA" id="ARBA00023015"/>
    </source>
</evidence>
<accession>B9SUT7</accession>
<dbReference type="GO" id="GO:0003677">
    <property type="term" value="F:DNA binding"/>
    <property type="evidence" value="ECO:0007669"/>
    <property type="project" value="UniProtKB-KW"/>
</dbReference>
<proteinExistence type="predicted"/>
<keyword evidence="2" id="KW-0238">DNA-binding</keyword>
<sequence length="291" mass="32210">MQQSKDQLPVGYRFSPTEGELVGHYLFKKLKSSSLLPFETILVADSNLYDKDEPWQLWEKSGARCSFNSDDHEIYLFTPLKKKRSRILRSVGDGGTWHGVDSGKPVKARIAPAGFFVVSRRILLLMIKKGARLRKGFMKNRKIVNSDGECDKRLMIADVAIAEQPALSDFSFNGASVLVVAEQGNANTAGVDFNSEMVPSDNGLQAETIVAEGEVLPEVNSNEGDQLLGHEIVEWAHNSSSMINTDLTFSNGEQSGDDQSFYADLESLNQSDSFLAYLLEDDDMPSKFGSR</sequence>
<evidence type="ECO:0000256" key="3">
    <source>
        <dbReference type="ARBA" id="ARBA00023163"/>
    </source>
</evidence>
<gene>
    <name evidence="6" type="ORF">RCOM_0574840</name>
</gene>
<evidence type="ECO:0000256" key="2">
    <source>
        <dbReference type="ARBA" id="ARBA00023125"/>
    </source>
</evidence>
<keyword evidence="4" id="KW-0539">Nucleus</keyword>
<reference evidence="7" key="1">
    <citation type="journal article" date="2010" name="Nat. Biotechnol.">
        <title>Draft genome sequence of the oilseed species Ricinus communis.</title>
        <authorList>
            <person name="Chan A.P."/>
            <person name="Crabtree J."/>
            <person name="Zhao Q."/>
            <person name="Lorenzi H."/>
            <person name="Orvis J."/>
            <person name="Puiu D."/>
            <person name="Melake-Berhan A."/>
            <person name="Jones K.M."/>
            <person name="Redman J."/>
            <person name="Chen G."/>
            <person name="Cahoon E.B."/>
            <person name="Gedil M."/>
            <person name="Stanke M."/>
            <person name="Haas B.J."/>
            <person name="Wortman J.R."/>
            <person name="Fraser-Liggett C.M."/>
            <person name="Ravel J."/>
            <person name="Rabinowicz P.D."/>
        </authorList>
    </citation>
    <scope>NUCLEOTIDE SEQUENCE [LARGE SCALE GENOMIC DNA]</scope>
    <source>
        <strain evidence="7">cv. Hale</strain>
    </source>
</reference>
<keyword evidence="3" id="KW-0804">Transcription</keyword>
<dbReference type="PROSITE" id="PS51005">
    <property type="entry name" value="NAC"/>
    <property type="match status" value="1"/>
</dbReference>
<name>B9SUT7_RICCO</name>
<keyword evidence="1" id="KW-0805">Transcription regulation</keyword>
<evidence type="ECO:0000313" key="7">
    <source>
        <dbReference type="Proteomes" id="UP000008311"/>
    </source>
</evidence>
<dbReference type="Pfam" id="PF02365">
    <property type="entry name" value="NAM"/>
    <property type="match status" value="1"/>
</dbReference>
<dbReference type="EMBL" id="EQ974154">
    <property type="protein sequence ID" value="EEF32622.1"/>
    <property type="molecule type" value="Genomic_DNA"/>
</dbReference>
<dbReference type="PANTHER" id="PTHR31719:SF43">
    <property type="entry name" value="NAC TRANSCRIPTION FACTOR 56"/>
    <property type="match status" value="1"/>
</dbReference>
<evidence type="ECO:0000256" key="4">
    <source>
        <dbReference type="ARBA" id="ARBA00023242"/>
    </source>
</evidence>
<dbReference type="AlphaFoldDB" id="B9SUT7"/>
<organism evidence="6 7">
    <name type="scientific">Ricinus communis</name>
    <name type="common">Castor bean</name>
    <dbReference type="NCBI Taxonomy" id="3988"/>
    <lineage>
        <taxon>Eukaryota</taxon>
        <taxon>Viridiplantae</taxon>
        <taxon>Streptophyta</taxon>
        <taxon>Embryophyta</taxon>
        <taxon>Tracheophyta</taxon>
        <taxon>Spermatophyta</taxon>
        <taxon>Magnoliopsida</taxon>
        <taxon>eudicotyledons</taxon>
        <taxon>Gunneridae</taxon>
        <taxon>Pentapetalae</taxon>
        <taxon>rosids</taxon>
        <taxon>fabids</taxon>
        <taxon>Malpighiales</taxon>
        <taxon>Euphorbiaceae</taxon>
        <taxon>Acalyphoideae</taxon>
        <taxon>Acalypheae</taxon>
        <taxon>Ricinus</taxon>
    </lineage>
</organism>
<dbReference type="PANTHER" id="PTHR31719">
    <property type="entry name" value="NAC TRANSCRIPTION FACTOR 56"/>
    <property type="match status" value="1"/>
</dbReference>
<dbReference type="InParanoid" id="B9SUT7"/>
<feature type="domain" description="NAC" evidence="5">
    <location>
        <begin position="8"/>
        <end position="162"/>
    </location>
</feature>
<dbReference type="Proteomes" id="UP000008311">
    <property type="component" value="Unassembled WGS sequence"/>
</dbReference>
<evidence type="ECO:0000313" key="6">
    <source>
        <dbReference type="EMBL" id="EEF32622.1"/>
    </source>
</evidence>
<dbReference type="InterPro" id="IPR036093">
    <property type="entry name" value="NAC_dom_sf"/>
</dbReference>
<dbReference type="InterPro" id="IPR003441">
    <property type="entry name" value="NAC-dom"/>
</dbReference>
<dbReference type="Gene3D" id="2.170.150.80">
    <property type="entry name" value="NAC domain"/>
    <property type="match status" value="1"/>
</dbReference>
<dbReference type="GO" id="GO:0006355">
    <property type="term" value="P:regulation of DNA-templated transcription"/>
    <property type="evidence" value="ECO:0007669"/>
    <property type="project" value="InterPro"/>
</dbReference>